<proteinExistence type="predicted"/>
<sequence length="197" mass="22551">MEVLKVTIGMPVYGGLQPQTFQCLLELLARGGYDFHIVMAEDGYTIAENRNYIAVQAVNNKSDYLLMTDADMTFPPDTLDRLIENQKEICGVAYHPRSETGQIIKYLDEVHAVAIENSEDPKYKDTFECHATGTGIILIKCDVFLKISQPWFMFEYHDNGCCKKGEDWFFCEKAKKYGIKTWTDPKIKVGHIGERVY</sequence>
<dbReference type="AlphaFoldDB" id="A0A6H1ZHY5"/>
<organism evidence="1">
    <name type="scientific">viral metagenome</name>
    <dbReference type="NCBI Taxonomy" id="1070528"/>
    <lineage>
        <taxon>unclassified sequences</taxon>
        <taxon>metagenomes</taxon>
        <taxon>organismal metagenomes</taxon>
    </lineage>
</organism>
<dbReference type="GO" id="GO:0016740">
    <property type="term" value="F:transferase activity"/>
    <property type="evidence" value="ECO:0007669"/>
    <property type="project" value="UniProtKB-KW"/>
</dbReference>
<gene>
    <name evidence="1" type="ORF">TM448A00549_0022</name>
</gene>
<evidence type="ECO:0000313" key="1">
    <source>
        <dbReference type="EMBL" id="QJA46885.1"/>
    </source>
</evidence>
<keyword evidence="1" id="KW-0808">Transferase</keyword>
<dbReference type="Gene3D" id="3.90.550.10">
    <property type="entry name" value="Spore Coat Polysaccharide Biosynthesis Protein SpsA, Chain A"/>
    <property type="match status" value="1"/>
</dbReference>
<reference evidence="1" key="1">
    <citation type="submission" date="2020-03" db="EMBL/GenBank/DDBJ databases">
        <title>The deep terrestrial virosphere.</title>
        <authorList>
            <person name="Holmfeldt K."/>
            <person name="Nilsson E."/>
            <person name="Simone D."/>
            <person name="Lopez-Fernandez M."/>
            <person name="Wu X."/>
            <person name="de Brujin I."/>
            <person name="Lundin D."/>
            <person name="Andersson A."/>
            <person name="Bertilsson S."/>
            <person name="Dopson M."/>
        </authorList>
    </citation>
    <scope>NUCLEOTIDE SEQUENCE</scope>
    <source>
        <strain evidence="1">TM448A00549</strain>
    </source>
</reference>
<accession>A0A6H1ZHY5</accession>
<name>A0A6H1ZHY5_9ZZZZ</name>
<dbReference type="EMBL" id="MT144024">
    <property type="protein sequence ID" value="QJA46885.1"/>
    <property type="molecule type" value="Genomic_DNA"/>
</dbReference>
<dbReference type="CDD" id="cd00761">
    <property type="entry name" value="Glyco_tranf_GTA_type"/>
    <property type="match status" value="1"/>
</dbReference>
<dbReference type="InterPro" id="IPR029044">
    <property type="entry name" value="Nucleotide-diphossugar_trans"/>
</dbReference>
<protein>
    <submittedName>
        <fullName evidence="1">Putative glycosyltransferase</fullName>
    </submittedName>
</protein>
<dbReference type="SUPFAM" id="SSF53448">
    <property type="entry name" value="Nucleotide-diphospho-sugar transferases"/>
    <property type="match status" value="1"/>
</dbReference>